<dbReference type="InterPro" id="IPR011990">
    <property type="entry name" value="TPR-like_helical_dom_sf"/>
</dbReference>
<evidence type="ECO:0000313" key="3">
    <source>
        <dbReference type="EMBL" id="QQM44568.1"/>
    </source>
</evidence>
<proteinExistence type="predicted"/>
<dbReference type="Proteomes" id="UP000595636">
    <property type="component" value="Chromosome"/>
</dbReference>
<evidence type="ECO:0000256" key="1">
    <source>
        <dbReference type="ARBA" id="ARBA00023012"/>
    </source>
</evidence>
<dbReference type="AlphaFoldDB" id="A0A7T7L181"/>
<dbReference type="InterPro" id="IPR036388">
    <property type="entry name" value="WH-like_DNA-bd_sf"/>
</dbReference>
<dbReference type="Pfam" id="PF03704">
    <property type="entry name" value="BTAD"/>
    <property type="match status" value="1"/>
</dbReference>
<sequence length="234" mass="25444">MNQAGTETAPRVQLLGRFRLEHDGPVEVSASARRLLAYLGLYRHATRTVLAGTLWPEVSEERAHGSLRTTLWRLHRDWRSPPLVVGSRGDMLALAESVTVDARALDDAGPDVPPALLFRGDLLPGWDDGWVHFERERLRQLRLHALDALSSRLLAGGSHASALKAALESVRVEPLRESGHRAVVAVHLAEGNTAEAIRTYRAFATLLDTELGLPPSPLFTTLLPAGAVDRGGDG</sequence>
<dbReference type="KEGG" id="slf:JEQ17_37635"/>
<keyword evidence="4" id="KW-1185">Reference proteome</keyword>
<dbReference type="PANTHER" id="PTHR35807">
    <property type="entry name" value="TRANSCRIPTIONAL REGULATOR REDD-RELATED"/>
    <property type="match status" value="1"/>
</dbReference>
<protein>
    <submittedName>
        <fullName evidence="3">SARP family transcriptional regulator</fullName>
    </submittedName>
</protein>
<dbReference type="InterPro" id="IPR005158">
    <property type="entry name" value="BTAD"/>
</dbReference>
<accession>A0A7T7L181</accession>
<dbReference type="Gene3D" id="1.25.40.10">
    <property type="entry name" value="Tetratricopeptide repeat domain"/>
    <property type="match status" value="1"/>
</dbReference>
<dbReference type="EMBL" id="CP066831">
    <property type="protein sequence ID" value="QQM44568.1"/>
    <property type="molecule type" value="Genomic_DNA"/>
</dbReference>
<reference evidence="3 4" key="1">
    <citation type="submission" date="2020-12" db="EMBL/GenBank/DDBJ databases">
        <title>A novel species.</title>
        <authorList>
            <person name="Li K."/>
        </authorList>
    </citation>
    <scope>NUCLEOTIDE SEQUENCE [LARGE SCALE GENOMIC DNA]</scope>
    <source>
        <strain evidence="3 4">ZYC-3</strain>
    </source>
</reference>
<keyword evidence="1" id="KW-0902">Two-component regulatory system</keyword>
<dbReference type="SMART" id="SM01043">
    <property type="entry name" value="BTAD"/>
    <property type="match status" value="1"/>
</dbReference>
<evidence type="ECO:0000259" key="2">
    <source>
        <dbReference type="SMART" id="SM01043"/>
    </source>
</evidence>
<dbReference type="Gene3D" id="1.10.10.10">
    <property type="entry name" value="Winged helix-like DNA-binding domain superfamily/Winged helix DNA-binding domain"/>
    <property type="match status" value="1"/>
</dbReference>
<gene>
    <name evidence="3" type="ORF">JEQ17_37635</name>
</gene>
<evidence type="ECO:0000313" key="4">
    <source>
        <dbReference type="Proteomes" id="UP000595636"/>
    </source>
</evidence>
<dbReference type="GO" id="GO:0000160">
    <property type="term" value="P:phosphorelay signal transduction system"/>
    <property type="evidence" value="ECO:0007669"/>
    <property type="project" value="UniProtKB-KW"/>
</dbReference>
<name>A0A7T7L181_9ACTN</name>
<organism evidence="3 4">
    <name type="scientific">Streptomyces liliifuscus</name>
    <dbReference type="NCBI Taxonomy" id="2797636"/>
    <lineage>
        <taxon>Bacteria</taxon>
        <taxon>Bacillati</taxon>
        <taxon>Actinomycetota</taxon>
        <taxon>Actinomycetes</taxon>
        <taxon>Kitasatosporales</taxon>
        <taxon>Streptomycetaceae</taxon>
        <taxon>Streptomyces</taxon>
    </lineage>
</organism>
<dbReference type="RefSeq" id="WP_200399414.1">
    <property type="nucleotide sequence ID" value="NZ_CP066831.1"/>
</dbReference>
<dbReference type="SUPFAM" id="SSF48452">
    <property type="entry name" value="TPR-like"/>
    <property type="match status" value="1"/>
</dbReference>
<dbReference type="InterPro" id="IPR051677">
    <property type="entry name" value="AfsR-DnrI-RedD_regulator"/>
</dbReference>
<feature type="domain" description="Bacterial transcriptional activator" evidence="2">
    <location>
        <begin position="100"/>
        <end position="227"/>
    </location>
</feature>